<gene>
    <name evidence="3" type="ORF">AERYTH_08695</name>
</gene>
<feature type="transmembrane region" description="Helical" evidence="2">
    <location>
        <begin position="118"/>
        <end position="136"/>
    </location>
</feature>
<feature type="transmembrane region" description="Helical" evidence="2">
    <location>
        <begin position="57"/>
        <end position="75"/>
    </location>
</feature>
<dbReference type="STRING" id="2041.AERYTH_08695"/>
<feature type="transmembrane region" description="Helical" evidence="2">
    <location>
        <begin position="82"/>
        <end position="103"/>
    </location>
</feature>
<dbReference type="EMBL" id="CP011502">
    <property type="protein sequence ID" value="ALX04768.1"/>
    <property type="molecule type" value="Genomic_DNA"/>
</dbReference>
<reference evidence="3 4" key="1">
    <citation type="journal article" date="1991" name="Int. J. Syst. Bacteriol.">
        <title>Description of the erythromycin-producing bacterium Arthrobacter sp. strain NRRL B-3381 as Aeromicrobium erythreum gen. nov., sp. nov.</title>
        <authorList>
            <person name="Miller E.S."/>
            <person name="Woese C.R."/>
            <person name="Brenner S."/>
        </authorList>
    </citation>
    <scope>NUCLEOTIDE SEQUENCE [LARGE SCALE GENOMIC DNA]</scope>
    <source>
        <strain evidence="3 4">AR18</strain>
    </source>
</reference>
<organism evidence="3 4">
    <name type="scientific">Aeromicrobium erythreum</name>
    <dbReference type="NCBI Taxonomy" id="2041"/>
    <lineage>
        <taxon>Bacteria</taxon>
        <taxon>Bacillati</taxon>
        <taxon>Actinomycetota</taxon>
        <taxon>Actinomycetes</taxon>
        <taxon>Propionibacteriales</taxon>
        <taxon>Nocardioidaceae</taxon>
        <taxon>Aeromicrobium</taxon>
    </lineage>
</organism>
<name>A0A0U4AWP1_9ACTN</name>
<keyword evidence="2" id="KW-0472">Membrane</keyword>
<dbReference type="RefSeq" id="WP_067857332.1">
    <property type="nucleotide sequence ID" value="NZ_CP011502.1"/>
</dbReference>
<feature type="region of interest" description="Disordered" evidence="1">
    <location>
        <begin position="1"/>
        <end position="22"/>
    </location>
</feature>
<feature type="compositionally biased region" description="Basic and acidic residues" evidence="1">
    <location>
        <begin position="1"/>
        <end position="11"/>
    </location>
</feature>
<evidence type="ECO:0000313" key="4">
    <source>
        <dbReference type="Proteomes" id="UP000067689"/>
    </source>
</evidence>
<dbReference type="Proteomes" id="UP000067689">
    <property type="component" value="Chromosome"/>
</dbReference>
<evidence type="ECO:0000256" key="2">
    <source>
        <dbReference type="SAM" id="Phobius"/>
    </source>
</evidence>
<keyword evidence="2" id="KW-0812">Transmembrane</keyword>
<accession>A0A0U4AWP1</accession>
<dbReference type="KEGG" id="aer:AERYTH_08695"/>
<keyword evidence="4" id="KW-1185">Reference proteome</keyword>
<protein>
    <recommendedName>
        <fullName evidence="5">Integral membrane protein</fullName>
    </recommendedName>
</protein>
<evidence type="ECO:0000256" key="1">
    <source>
        <dbReference type="SAM" id="MobiDB-lite"/>
    </source>
</evidence>
<feature type="transmembrane region" description="Helical" evidence="2">
    <location>
        <begin position="27"/>
        <end position="45"/>
    </location>
</feature>
<evidence type="ECO:0000313" key="3">
    <source>
        <dbReference type="EMBL" id="ALX04768.1"/>
    </source>
</evidence>
<evidence type="ECO:0008006" key="5">
    <source>
        <dbReference type="Google" id="ProtNLM"/>
    </source>
</evidence>
<dbReference type="AlphaFoldDB" id="A0A0U4AWP1"/>
<sequence length="143" mass="15071">MSERTSPDRTPSDASQGGRTSTGPGRALVAVYAVFAIAATARSLYQLVVKADEAPVAYALSALAGVVYVVATFALGTDRHRLAVGAVLFELVGVLGVGLLTLLDGELFPDATVWSDFGAGYGYVPLVLPFVGLWWLRRTRGRA</sequence>
<dbReference type="OrthoDB" id="25997at2"/>
<proteinExistence type="predicted"/>
<dbReference type="PATRIC" id="fig|2041.4.peg.1821"/>
<keyword evidence="2" id="KW-1133">Transmembrane helix</keyword>
<feature type="compositionally biased region" description="Polar residues" evidence="1">
    <location>
        <begin position="12"/>
        <end position="22"/>
    </location>
</feature>